<feature type="transmembrane region" description="Helical" evidence="1">
    <location>
        <begin position="64"/>
        <end position="80"/>
    </location>
</feature>
<comment type="caution">
    <text evidence="2">The sequence shown here is derived from an EMBL/GenBank/DDBJ whole genome shotgun (WGS) entry which is preliminary data.</text>
</comment>
<dbReference type="EMBL" id="JACJMO010000012">
    <property type="protein sequence ID" value="MBM6857829.1"/>
    <property type="molecule type" value="Genomic_DNA"/>
</dbReference>
<proteinExistence type="predicted"/>
<dbReference type="Proteomes" id="UP000698924">
    <property type="component" value="Unassembled WGS sequence"/>
</dbReference>
<reference evidence="2 3" key="1">
    <citation type="journal article" date="2021" name="Sci. Rep.">
        <title>The distribution of antibiotic resistance genes in chicken gut microbiota commensals.</title>
        <authorList>
            <person name="Juricova H."/>
            <person name="Matiasovicova J."/>
            <person name="Kubasova T."/>
            <person name="Cejkova D."/>
            <person name="Rychlik I."/>
        </authorList>
    </citation>
    <scope>NUCLEOTIDE SEQUENCE [LARGE SCALE GENOMIC DNA]</scope>
    <source>
        <strain evidence="2 3">An421</strain>
    </source>
</reference>
<sequence>MKQMMQAFMLVGAVMALTGAAVYITGWVLAPYVYTIGATLFALGQINTPARVQNAIVRRLRRQQILGALILVLTGAFMLFTHGNEWIVSLTIAAILQLYTSIRIPQEEEKELKGE</sequence>
<evidence type="ECO:0000256" key="1">
    <source>
        <dbReference type="SAM" id="Phobius"/>
    </source>
</evidence>
<gene>
    <name evidence="2" type="ORF">H6D15_09505</name>
</gene>
<dbReference type="AlphaFoldDB" id="A0AA40ZUG0"/>
<feature type="transmembrane region" description="Helical" evidence="1">
    <location>
        <begin position="32"/>
        <end position="52"/>
    </location>
</feature>
<keyword evidence="1" id="KW-0472">Membrane</keyword>
<keyword evidence="1" id="KW-1133">Transmembrane helix</keyword>
<evidence type="ECO:0000313" key="3">
    <source>
        <dbReference type="Proteomes" id="UP000698924"/>
    </source>
</evidence>
<keyword evidence="3" id="KW-1185">Reference proteome</keyword>
<accession>A0AA40ZUG0</accession>
<name>A0AA40ZUG0_9BACT</name>
<keyword evidence="1" id="KW-0812">Transmembrane</keyword>
<organism evidence="2 3">
    <name type="scientific">Caecibacteroides pullorum</name>
    <dbReference type="NCBI Taxonomy" id="2725562"/>
    <lineage>
        <taxon>Bacteria</taxon>
        <taxon>Pseudomonadati</taxon>
        <taxon>Bacteroidota</taxon>
        <taxon>Bacteroidia</taxon>
        <taxon>Bacteroidales</taxon>
        <taxon>Bacteroidaceae</taxon>
        <taxon>Caecibacteroides</taxon>
    </lineage>
</organism>
<feature type="transmembrane region" description="Helical" evidence="1">
    <location>
        <begin position="7"/>
        <end position="26"/>
    </location>
</feature>
<evidence type="ECO:0000313" key="2">
    <source>
        <dbReference type="EMBL" id="MBM6857829.1"/>
    </source>
</evidence>
<protein>
    <submittedName>
        <fullName evidence="2">Uncharacterized protein</fullName>
    </submittedName>
</protein>
<dbReference type="RefSeq" id="WP_204972040.1">
    <property type="nucleotide sequence ID" value="NZ_JAAZTS010000007.1"/>
</dbReference>